<dbReference type="AlphaFoldDB" id="A0A1M7SX38"/>
<evidence type="ECO:0000313" key="2">
    <source>
        <dbReference type="Proteomes" id="UP000186469"/>
    </source>
</evidence>
<protein>
    <submittedName>
        <fullName evidence="1">Uncharacterized protein</fullName>
    </submittedName>
</protein>
<sequence>MSGSATQRSNFVKRWQSFFDKCQDYRCFGDCLQLGEQPQENVVNSDNEDIIDKIAIPTKIQASENACEIPQKNNEKNTQSNKPEVNKITELSDLKKYLDLVQIKESLLKPYCLFSDYPLVDARELMPSFDVDPYEHKALPGFALVAFQRKLSYFDEVFQYDTLYSENPGKNISQAICNNKNLNVLQQRLQRALHEDLRQCCLGNDLASLKMYPVILKFLLEMDRAQVMAHDQNGYFRLSGINASFPSDLDTEVKRFGLRMGKFSIGDNEKYEQNRSFVMQFLMELYGYPLASERRTSAAIFSRRLHKLQDKFMIRALGQTDRVITSLYNFNSLEANYPQVEKVALVGLDKDQAEAVLELKNGEEFFVDIKRKAVLLRSRYTQHLYSPENVRQDRALSVVEQELIHPYTGQVIKNINILKDSTNMFLRLNDIVRGEFRGRIIYKRQEVIENTDSEEKRLKFLYAWLVKHQRRFISYRDEYFVNVAKLVENYLFNLHNNKAVNYEDVRILVQEVQARFSFIQQARKVKILEDLRYRVFRNERIGYLRMLEESNKLLQELKFEFVTFFEQHIASALIIGEHILNDSYLIRNYIKKDDKALSKHGLQIKKQYSIMVGLLDELVAIKKARLDMQAERNKDKK</sequence>
<evidence type="ECO:0000313" key="1">
    <source>
        <dbReference type="EMBL" id="SHN63039.1"/>
    </source>
</evidence>
<dbReference type="Proteomes" id="UP000186469">
    <property type="component" value="Unassembled WGS sequence"/>
</dbReference>
<dbReference type="OrthoDB" id="5464418at2"/>
<dbReference type="STRING" id="1121455.SAMN02745728_01331"/>
<dbReference type="EMBL" id="FRDI01000005">
    <property type="protein sequence ID" value="SHN63039.1"/>
    <property type="molecule type" value="Genomic_DNA"/>
</dbReference>
<gene>
    <name evidence="1" type="ORF">SAMN02745728_01331</name>
</gene>
<accession>A0A1M7SX38</accession>
<proteinExistence type="predicted"/>
<organism evidence="1 2">
    <name type="scientific">Desulfovibrio litoralis DSM 11393</name>
    <dbReference type="NCBI Taxonomy" id="1121455"/>
    <lineage>
        <taxon>Bacteria</taxon>
        <taxon>Pseudomonadati</taxon>
        <taxon>Thermodesulfobacteriota</taxon>
        <taxon>Desulfovibrionia</taxon>
        <taxon>Desulfovibrionales</taxon>
        <taxon>Desulfovibrionaceae</taxon>
        <taxon>Desulfovibrio</taxon>
    </lineage>
</organism>
<reference evidence="1 2" key="1">
    <citation type="submission" date="2016-12" db="EMBL/GenBank/DDBJ databases">
        <authorList>
            <person name="Song W.-J."/>
            <person name="Kurnit D.M."/>
        </authorList>
    </citation>
    <scope>NUCLEOTIDE SEQUENCE [LARGE SCALE GENOMIC DNA]</scope>
    <source>
        <strain evidence="1 2">DSM 11393</strain>
    </source>
</reference>
<keyword evidence="2" id="KW-1185">Reference proteome</keyword>
<dbReference type="RefSeq" id="WP_072697021.1">
    <property type="nucleotide sequence ID" value="NZ_FRDI01000005.1"/>
</dbReference>
<name>A0A1M7SX38_9BACT</name>